<dbReference type="RefSeq" id="WP_251487685.1">
    <property type="nucleotide sequence ID" value="NZ_CAJSLV010000046.1"/>
</dbReference>
<evidence type="ECO:0008006" key="3">
    <source>
        <dbReference type="Google" id="ProtNLM"/>
    </source>
</evidence>
<dbReference type="Proteomes" id="UP001152519">
    <property type="component" value="Unassembled WGS sequence"/>
</dbReference>
<name>A0A9W4DJW4_9ACTN</name>
<comment type="caution">
    <text evidence="1">The sequence shown here is derived from an EMBL/GenBank/DDBJ whole genome shotgun (WGS) entry which is preliminary data.</text>
</comment>
<reference evidence="1" key="1">
    <citation type="submission" date="2021-05" db="EMBL/GenBank/DDBJ databases">
        <authorList>
            <person name="Arsene-Ploetze F."/>
        </authorList>
    </citation>
    <scope>NUCLEOTIDE SEQUENCE</scope>
    <source>
        <strain evidence="1">DSM 42138</strain>
    </source>
</reference>
<evidence type="ECO:0000313" key="1">
    <source>
        <dbReference type="EMBL" id="CAG6392761.1"/>
    </source>
</evidence>
<protein>
    <recommendedName>
        <fullName evidence="3">Helix-turn-helix domain-containing protein</fullName>
    </recommendedName>
</protein>
<gene>
    <name evidence="1" type="ORF">SCOCK_180138</name>
</gene>
<sequence>MEPLYVPAGHMTTRQVASTLGIGPSGVRQLVARGRLTRAGGSPRQPYYDTAQVLAILAERVAA</sequence>
<keyword evidence="2" id="KW-1185">Reference proteome</keyword>
<accession>A0A9W4DJW4</accession>
<proteinExistence type="predicted"/>
<organism evidence="1 2">
    <name type="scientific">Actinacidiphila cocklensis</name>
    <dbReference type="NCBI Taxonomy" id="887465"/>
    <lineage>
        <taxon>Bacteria</taxon>
        <taxon>Bacillati</taxon>
        <taxon>Actinomycetota</taxon>
        <taxon>Actinomycetes</taxon>
        <taxon>Kitasatosporales</taxon>
        <taxon>Streptomycetaceae</taxon>
        <taxon>Actinacidiphila</taxon>
    </lineage>
</organism>
<dbReference type="AlphaFoldDB" id="A0A9W4DJW4"/>
<dbReference type="EMBL" id="CAJSLV010000046">
    <property type="protein sequence ID" value="CAG6392761.1"/>
    <property type="molecule type" value="Genomic_DNA"/>
</dbReference>
<evidence type="ECO:0000313" key="2">
    <source>
        <dbReference type="Proteomes" id="UP001152519"/>
    </source>
</evidence>